<evidence type="ECO:0000256" key="17">
    <source>
        <dbReference type="ARBA" id="ARBA00048623"/>
    </source>
</evidence>
<keyword evidence="21" id="KW-1185">Reference proteome</keyword>
<evidence type="ECO:0000256" key="3">
    <source>
        <dbReference type="ARBA" id="ARBA00004663"/>
    </source>
</evidence>
<comment type="catalytic activity">
    <reaction evidence="18 19">
        <text>alpha-ribazole 5'-phosphate + adenosylcob(III)inamide-GDP = adenosylcob(III)alamin 5'-phosphate + GMP + H(+)</text>
        <dbReference type="Rhea" id="RHEA:23560"/>
        <dbReference type="ChEBI" id="CHEBI:15378"/>
        <dbReference type="ChEBI" id="CHEBI:57918"/>
        <dbReference type="ChEBI" id="CHEBI:58115"/>
        <dbReference type="ChEBI" id="CHEBI:60487"/>
        <dbReference type="ChEBI" id="CHEBI:60493"/>
        <dbReference type="EC" id="2.7.8.26"/>
    </reaction>
</comment>
<proteinExistence type="inferred from homology"/>
<evidence type="ECO:0000256" key="13">
    <source>
        <dbReference type="ARBA" id="ARBA00023136"/>
    </source>
</evidence>
<keyword evidence="12 19" id="KW-1133">Transmembrane helix</keyword>
<keyword evidence="10 19" id="KW-0812">Transmembrane</keyword>
<reference evidence="20 21" key="1">
    <citation type="submission" date="2023-07" db="EMBL/GenBank/DDBJ databases">
        <title>Genomic Encyclopedia of Type Strains, Phase IV (KMG-IV): sequencing the most valuable type-strain genomes for metagenomic binning, comparative biology and taxonomic classification.</title>
        <authorList>
            <person name="Goeker M."/>
        </authorList>
    </citation>
    <scope>NUCLEOTIDE SEQUENCE [LARGE SCALE GENOMIC DNA]</scope>
    <source>
        <strain evidence="20 21">DSM 3770</strain>
    </source>
</reference>
<dbReference type="Pfam" id="PF02654">
    <property type="entry name" value="CobS"/>
    <property type="match status" value="1"/>
</dbReference>
<evidence type="ECO:0000256" key="4">
    <source>
        <dbReference type="ARBA" id="ARBA00010561"/>
    </source>
</evidence>
<keyword evidence="13 19" id="KW-0472">Membrane</keyword>
<dbReference type="Proteomes" id="UP001241747">
    <property type="component" value="Unassembled WGS sequence"/>
</dbReference>
<evidence type="ECO:0000256" key="8">
    <source>
        <dbReference type="ARBA" id="ARBA00022573"/>
    </source>
</evidence>
<comment type="similarity">
    <text evidence="4 19">Belongs to the CobS family.</text>
</comment>
<evidence type="ECO:0000256" key="15">
    <source>
        <dbReference type="ARBA" id="ARBA00032605"/>
    </source>
</evidence>
<comment type="catalytic activity">
    <reaction evidence="17 19">
        <text>alpha-ribazole + adenosylcob(III)inamide-GDP = adenosylcob(III)alamin + GMP + H(+)</text>
        <dbReference type="Rhea" id="RHEA:16049"/>
        <dbReference type="ChEBI" id="CHEBI:10329"/>
        <dbReference type="ChEBI" id="CHEBI:15378"/>
        <dbReference type="ChEBI" id="CHEBI:18408"/>
        <dbReference type="ChEBI" id="CHEBI:58115"/>
        <dbReference type="ChEBI" id="CHEBI:60487"/>
        <dbReference type="EC" id="2.7.8.26"/>
    </reaction>
</comment>
<dbReference type="RefSeq" id="WP_237345083.1">
    <property type="nucleotide sequence ID" value="NZ_JABWGX010000007.1"/>
</dbReference>
<evidence type="ECO:0000256" key="18">
    <source>
        <dbReference type="ARBA" id="ARBA00049504"/>
    </source>
</evidence>
<evidence type="ECO:0000256" key="5">
    <source>
        <dbReference type="ARBA" id="ARBA00013200"/>
    </source>
</evidence>
<evidence type="ECO:0000256" key="9">
    <source>
        <dbReference type="ARBA" id="ARBA00022679"/>
    </source>
</evidence>
<gene>
    <name evidence="19" type="primary">cobS</name>
    <name evidence="20" type="ORF">QOZ94_001202</name>
</gene>
<feature type="transmembrane region" description="Helical" evidence="19">
    <location>
        <begin position="213"/>
        <end position="234"/>
    </location>
</feature>
<feature type="transmembrane region" description="Helical" evidence="19">
    <location>
        <begin position="144"/>
        <end position="166"/>
    </location>
</feature>
<evidence type="ECO:0000256" key="16">
    <source>
        <dbReference type="ARBA" id="ARBA00032853"/>
    </source>
</evidence>
<feature type="transmembrane region" description="Helical" evidence="19">
    <location>
        <begin position="38"/>
        <end position="62"/>
    </location>
</feature>
<dbReference type="InterPro" id="IPR003805">
    <property type="entry name" value="CobS"/>
</dbReference>
<keyword evidence="9 19" id="KW-0808">Transferase</keyword>
<keyword evidence="11 19" id="KW-0460">Magnesium</keyword>
<feature type="transmembrane region" description="Helical" evidence="19">
    <location>
        <begin position="115"/>
        <end position="138"/>
    </location>
</feature>
<evidence type="ECO:0000256" key="19">
    <source>
        <dbReference type="HAMAP-Rule" id="MF_00719"/>
    </source>
</evidence>
<comment type="caution">
    <text evidence="20">The sequence shown here is derived from an EMBL/GenBank/DDBJ whole genome shotgun (WGS) entry which is preliminary data.</text>
</comment>
<dbReference type="PANTHER" id="PTHR34148:SF1">
    <property type="entry name" value="ADENOSYLCOBINAMIDE-GDP RIBAZOLETRANSFERASE"/>
    <property type="match status" value="1"/>
</dbReference>
<keyword evidence="7 19" id="KW-1003">Cell membrane</keyword>
<comment type="cofactor">
    <cofactor evidence="1 19">
        <name>Mg(2+)</name>
        <dbReference type="ChEBI" id="CHEBI:18420"/>
    </cofactor>
</comment>
<dbReference type="NCBIfam" id="TIGR00317">
    <property type="entry name" value="cobS"/>
    <property type="match status" value="1"/>
</dbReference>
<evidence type="ECO:0000256" key="10">
    <source>
        <dbReference type="ARBA" id="ARBA00022692"/>
    </source>
</evidence>
<evidence type="ECO:0000256" key="14">
    <source>
        <dbReference type="ARBA" id="ARBA00025228"/>
    </source>
</evidence>
<keyword evidence="8 19" id="KW-0169">Cobalamin biosynthesis</keyword>
<dbReference type="PANTHER" id="PTHR34148">
    <property type="entry name" value="ADENOSYLCOBINAMIDE-GDP RIBAZOLETRANSFERASE"/>
    <property type="match status" value="1"/>
</dbReference>
<protein>
    <recommendedName>
        <fullName evidence="6 19">Adenosylcobinamide-GDP ribazoletransferase</fullName>
        <ecNumber evidence="5 19">2.7.8.26</ecNumber>
    </recommendedName>
    <alternativeName>
        <fullName evidence="16 19">Cobalamin synthase</fullName>
    </alternativeName>
    <alternativeName>
        <fullName evidence="15 19">Cobalamin-5'-phosphate synthase</fullName>
    </alternativeName>
</protein>
<evidence type="ECO:0000313" key="21">
    <source>
        <dbReference type="Proteomes" id="UP001241747"/>
    </source>
</evidence>
<evidence type="ECO:0000256" key="12">
    <source>
        <dbReference type="ARBA" id="ARBA00022989"/>
    </source>
</evidence>
<evidence type="ECO:0000256" key="1">
    <source>
        <dbReference type="ARBA" id="ARBA00001946"/>
    </source>
</evidence>
<comment type="pathway">
    <text evidence="3 19">Cofactor biosynthesis; adenosylcobalamin biosynthesis; adenosylcobalamin from cob(II)yrinate a,c-diamide: step 7/7.</text>
</comment>
<dbReference type="HAMAP" id="MF_00719">
    <property type="entry name" value="CobS"/>
    <property type="match status" value="1"/>
</dbReference>
<feature type="transmembrane region" description="Helical" evidence="19">
    <location>
        <begin position="187"/>
        <end position="207"/>
    </location>
</feature>
<dbReference type="EC" id="2.7.8.26" evidence="5 19"/>
<name>A0ABU0LBA7_XANAG</name>
<evidence type="ECO:0000256" key="2">
    <source>
        <dbReference type="ARBA" id="ARBA00004651"/>
    </source>
</evidence>
<dbReference type="GO" id="GO:0051073">
    <property type="term" value="F:adenosylcobinamide-GDP ribazoletransferase activity"/>
    <property type="evidence" value="ECO:0007669"/>
    <property type="project" value="UniProtKB-EC"/>
</dbReference>
<evidence type="ECO:0000313" key="20">
    <source>
        <dbReference type="EMBL" id="MDQ0504428.1"/>
    </source>
</evidence>
<organism evidence="20 21">
    <name type="scientific">Xanthobacter agilis</name>
    <dbReference type="NCBI Taxonomy" id="47492"/>
    <lineage>
        <taxon>Bacteria</taxon>
        <taxon>Pseudomonadati</taxon>
        <taxon>Pseudomonadota</taxon>
        <taxon>Alphaproteobacteria</taxon>
        <taxon>Hyphomicrobiales</taxon>
        <taxon>Xanthobacteraceae</taxon>
        <taxon>Xanthobacter</taxon>
    </lineage>
</organism>
<dbReference type="EMBL" id="JAUSVY010000002">
    <property type="protein sequence ID" value="MDQ0504428.1"/>
    <property type="molecule type" value="Genomic_DNA"/>
</dbReference>
<evidence type="ECO:0000256" key="6">
    <source>
        <dbReference type="ARBA" id="ARBA00015850"/>
    </source>
</evidence>
<sequence>MALTPIVEDLIATLRFYSRLPLPEWGADPHGAPDLDRLAYAVPLAGVVLGGLSGLVLVGASLLHLTPFLAATLAVATLVLATGALQEDGLADTADGFGGGRDRTRRLAIMRDSRIGSFGATALVLALILRVGALEALIQASGPMHAALALCVAAAVSRTSGILLLRALPPARTDGASAAVGQPAPKAALACGLNAALIAALILVPGFGVGASFAALATALLVLGAMGLLSARLVGGQTGDVAGATQQVSEIAVLLAVLIFAES</sequence>
<comment type="function">
    <text evidence="14 19">Joins adenosylcobinamide-GDP and alpha-ribazole to generate adenosylcobalamin (Ado-cobalamin). Also synthesizes adenosylcobalamin 5'-phosphate from adenosylcobinamide-GDP and alpha-ribazole 5'-phosphate.</text>
</comment>
<evidence type="ECO:0000256" key="7">
    <source>
        <dbReference type="ARBA" id="ARBA00022475"/>
    </source>
</evidence>
<accession>A0ABU0LBA7</accession>
<comment type="subcellular location">
    <subcellularLocation>
        <location evidence="2 19">Cell membrane</location>
        <topology evidence="2 19">Multi-pass membrane protein</topology>
    </subcellularLocation>
</comment>
<evidence type="ECO:0000256" key="11">
    <source>
        <dbReference type="ARBA" id="ARBA00022842"/>
    </source>
</evidence>